<dbReference type="OrthoDB" id="2446105at2"/>
<feature type="transmembrane region" description="Helical" evidence="8">
    <location>
        <begin position="12"/>
        <end position="30"/>
    </location>
</feature>
<proteinExistence type="inferred from homology"/>
<feature type="transmembrane region" description="Helical" evidence="8">
    <location>
        <begin position="147"/>
        <end position="166"/>
    </location>
</feature>
<evidence type="ECO:0000256" key="6">
    <source>
        <dbReference type="ARBA" id="ARBA00022989"/>
    </source>
</evidence>
<dbReference type="GeneID" id="95376157"/>
<keyword evidence="5 8" id="KW-0812">Transmembrane</keyword>
<organism evidence="10 11">
    <name type="scientific">Paenibacillus chitinolyticus</name>
    <dbReference type="NCBI Taxonomy" id="79263"/>
    <lineage>
        <taxon>Bacteria</taxon>
        <taxon>Bacillati</taxon>
        <taxon>Bacillota</taxon>
        <taxon>Bacilli</taxon>
        <taxon>Bacillales</taxon>
        <taxon>Paenibacillaceae</taxon>
        <taxon>Paenibacillus</taxon>
    </lineage>
</organism>
<dbReference type="NCBIfam" id="TIGR00912">
    <property type="entry name" value="2A0309"/>
    <property type="match status" value="1"/>
</dbReference>
<comment type="subcellular location">
    <subcellularLocation>
        <location evidence="1">Membrane</location>
        <topology evidence="1">Multi-pass membrane protein</topology>
    </subcellularLocation>
</comment>
<dbReference type="Gene3D" id="1.20.1740.10">
    <property type="entry name" value="Amino acid/polyamine transporter I"/>
    <property type="match status" value="1"/>
</dbReference>
<accession>A0A410WX05</accession>
<dbReference type="AlphaFoldDB" id="A0A410WX05"/>
<dbReference type="GO" id="GO:0009847">
    <property type="term" value="P:spore germination"/>
    <property type="evidence" value="ECO:0007669"/>
    <property type="project" value="InterPro"/>
</dbReference>
<evidence type="ECO:0000313" key="12">
    <source>
        <dbReference type="Proteomes" id="UP001527202"/>
    </source>
</evidence>
<reference evidence="10 11" key="1">
    <citation type="submission" date="2018-01" db="EMBL/GenBank/DDBJ databases">
        <title>The whole genome sequencing and assembly of Paenibacillus chitinolyticus KCCM 41400 strain.</title>
        <authorList>
            <person name="Kim J.-Y."/>
            <person name="Park M.-K."/>
            <person name="Lee Y.-J."/>
            <person name="Yi H."/>
            <person name="Bahn Y.-S."/>
            <person name="Kim J.F."/>
            <person name="Lee D.-W."/>
        </authorList>
    </citation>
    <scope>NUCLEOTIDE SEQUENCE [LARGE SCALE GENOMIC DNA]</scope>
    <source>
        <strain evidence="10 11">KCCM 41400</strain>
    </source>
</reference>
<reference evidence="9 12" key="2">
    <citation type="submission" date="2022-05" db="EMBL/GenBank/DDBJ databases">
        <title>Genome Sequencing of Bee-Associated Microbes.</title>
        <authorList>
            <person name="Dunlap C."/>
        </authorList>
    </citation>
    <scope>NUCLEOTIDE SEQUENCE [LARGE SCALE GENOMIC DNA]</scope>
    <source>
        <strain evidence="9 12">NRRL B-23120</strain>
    </source>
</reference>
<evidence type="ECO:0000313" key="10">
    <source>
        <dbReference type="EMBL" id="QAV18948.1"/>
    </source>
</evidence>
<evidence type="ECO:0000256" key="8">
    <source>
        <dbReference type="SAM" id="Phobius"/>
    </source>
</evidence>
<keyword evidence="3" id="KW-0813">Transport</keyword>
<feature type="transmembrane region" description="Helical" evidence="8">
    <location>
        <begin position="271"/>
        <end position="295"/>
    </location>
</feature>
<evidence type="ECO:0000256" key="4">
    <source>
        <dbReference type="ARBA" id="ARBA00022544"/>
    </source>
</evidence>
<feature type="transmembrane region" description="Helical" evidence="8">
    <location>
        <begin position="307"/>
        <end position="324"/>
    </location>
</feature>
<evidence type="ECO:0000313" key="11">
    <source>
        <dbReference type="Proteomes" id="UP000288943"/>
    </source>
</evidence>
<dbReference type="Proteomes" id="UP000288943">
    <property type="component" value="Chromosome"/>
</dbReference>
<feature type="transmembrane region" description="Helical" evidence="8">
    <location>
        <begin position="84"/>
        <end position="108"/>
    </location>
</feature>
<feature type="transmembrane region" description="Helical" evidence="8">
    <location>
        <begin position="42"/>
        <end position="63"/>
    </location>
</feature>
<protein>
    <submittedName>
        <fullName evidence="9">Spore germination protein</fullName>
    </submittedName>
    <submittedName>
        <fullName evidence="10">Spore gernimation protein GerK</fullName>
    </submittedName>
</protein>
<keyword evidence="6 8" id="KW-1133">Transmembrane helix</keyword>
<feature type="transmembrane region" description="Helical" evidence="8">
    <location>
        <begin position="120"/>
        <end position="140"/>
    </location>
</feature>
<gene>
    <name evidence="9" type="ORF">M5X16_28900</name>
    <name evidence="10" type="ORF">PC41400_15185</name>
</gene>
<dbReference type="Proteomes" id="UP001527202">
    <property type="component" value="Unassembled WGS sequence"/>
</dbReference>
<dbReference type="RefSeq" id="WP_042227510.1">
    <property type="nucleotide sequence ID" value="NZ_CP026520.1"/>
</dbReference>
<evidence type="ECO:0000256" key="2">
    <source>
        <dbReference type="ARBA" id="ARBA00007998"/>
    </source>
</evidence>
<dbReference type="EMBL" id="JAMDMJ010000055">
    <property type="protein sequence ID" value="MCY9599771.1"/>
    <property type="molecule type" value="Genomic_DNA"/>
</dbReference>
<feature type="transmembrane region" description="Helical" evidence="8">
    <location>
        <begin position="330"/>
        <end position="357"/>
    </location>
</feature>
<dbReference type="InterPro" id="IPR004761">
    <property type="entry name" value="Spore_GerAB"/>
</dbReference>
<evidence type="ECO:0000256" key="7">
    <source>
        <dbReference type="ARBA" id="ARBA00023136"/>
    </source>
</evidence>
<dbReference type="PANTHER" id="PTHR34975">
    <property type="entry name" value="SPORE GERMINATION PROTEIN A2"/>
    <property type="match status" value="1"/>
</dbReference>
<dbReference type="Pfam" id="PF03845">
    <property type="entry name" value="Spore_permease"/>
    <property type="match status" value="1"/>
</dbReference>
<keyword evidence="7 8" id="KW-0472">Membrane</keyword>
<comment type="similarity">
    <text evidence="2">Belongs to the amino acid-polyamine-organocation (APC) superfamily. Spore germination protein (SGP) (TC 2.A.3.9) family.</text>
</comment>
<evidence type="ECO:0000256" key="1">
    <source>
        <dbReference type="ARBA" id="ARBA00004141"/>
    </source>
</evidence>
<evidence type="ECO:0000256" key="5">
    <source>
        <dbReference type="ARBA" id="ARBA00022692"/>
    </source>
</evidence>
<keyword evidence="4" id="KW-0309">Germination</keyword>
<dbReference type="EMBL" id="CP026520">
    <property type="protein sequence ID" value="QAV18948.1"/>
    <property type="molecule type" value="Genomic_DNA"/>
</dbReference>
<keyword evidence="12" id="KW-1185">Reference proteome</keyword>
<sequence length="365" mass="40975">MKIEPKDTISQGQLFLLIIKLQIGVGILSLPYRLHQLAKGGGWISVLIAGVFLQLILVMMWMLMKRFPSYSVFRIASVVTGRYAGALIGAAYVAYFLLVGGVVMMGAFDIINRWILQNTPRWAVLFLFMLTGVYLIRGTFRTISRIFILFTFLIGPMMFLIGYGVHRANFLYLLPLDEAGIWNIVVSSKETITAMYGFELILIIYPFVKGSHGGKLKAVSAGTWFVVLFYAFTVFTCMTVFSPQQLNMIPEPVMYLLRSLPFGAMDRADLLFLPIWMISMVASMTGYCYAAAFGIGHLLKHKDHKKAAPFAVIISCIIAYLPQTKEQFELFSYIADASAYFFLIGFPVLLLLLSYALKKKEGDPA</sequence>
<feature type="transmembrane region" description="Helical" evidence="8">
    <location>
        <begin position="220"/>
        <end position="241"/>
    </location>
</feature>
<evidence type="ECO:0000256" key="3">
    <source>
        <dbReference type="ARBA" id="ARBA00022448"/>
    </source>
</evidence>
<feature type="transmembrane region" description="Helical" evidence="8">
    <location>
        <begin position="191"/>
        <end position="208"/>
    </location>
</feature>
<name>A0A410WX05_9BACL</name>
<evidence type="ECO:0000313" key="9">
    <source>
        <dbReference type="EMBL" id="MCY9599771.1"/>
    </source>
</evidence>
<dbReference type="GO" id="GO:0016020">
    <property type="term" value="C:membrane"/>
    <property type="evidence" value="ECO:0007669"/>
    <property type="project" value="UniProtKB-SubCell"/>
</dbReference>
<dbReference type="PANTHER" id="PTHR34975:SF2">
    <property type="entry name" value="SPORE GERMINATION PROTEIN A2"/>
    <property type="match status" value="1"/>
</dbReference>
<dbReference type="KEGG" id="pchi:PC41400_15185"/>